<keyword evidence="3" id="KW-1185">Reference proteome</keyword>
<evidence type="ECO:0000256" key="1">
    <source>
        <dbReference type="SAM" id="MobiDB-lite"/>
    </source>
</evidence>
<feature type="region of interest" description="Disordered" evidence="1">
    <location>
        <begin position="15"/>
        <end position="37"/>
    </location>
</feature>
<proteinExistence type="predicted"/>
<dbReference type="Ensembl" id="ENSNFUT00015017279.1">
    <property type="protein sequence ID" value="ENSNFUP00015016502.1"/>
    <property type="gene ID" value="ENSNFUG00015007911.1"/>
</dbReference>
<protein>
    <submittedName>
        <fullName evidence="2">Uncharacterized protein</fullName>
    </submittedName>
</protein>
<name>A0A8C6LEP2_NOTFU</name>
<evidence type="ECO:0000313" key="3">
    <source>
        <dbReference type="Proteomes" id="UP000694548"/>
    </source>
</evidence>
<sequence length="116" mass="13173">MNLQPPKNLLRSLRVNSLHQANRQHSGPSPPPPYSRKGRNGVWLVKICCFNCSLIAVTYRTKTMCDGYYPHVSLPQQKNHRALSERLWKPPRPCSGCVASQTVWAETTHKISLFCS</sequence>
<feature type="compositionally biased region" description="Polar residues" evidence="1">
    <location>
        <begin position="15"/>
        <end position="27"/>
    </location>
</feature>
<organism evidence="2 3">
    <name type="scientific">Nothobranchius furzeri</name>
    <name type="common">Turquoise killifish</name>
    <dbReference type="NCBI Taxonomy" id="105023"/>
    <lineage>
        <taxon>Eukaryota</taxon>
        <taxon>Metazoa</taxon>
        <taxon>Chordata</taxon>
        <taxon>Craniata</taxon>
        <taxon>Vertebrata</taxon>
        <taxon>Euteleostomi</taxon>
        <taxon>Actinopterygii</taxon>
        <taxon>Neopterygii</taxon>
        <taxon>Teleostei</taxon>
        <taxon>Neoteleostei</taxon>
        <taxon>Acanthomorphata</taxon>
        <taxon>Ovalentaria</taxon>
        <taxon>Atherinomorphae</taxon>
        <taxon>Cyprinodontiformes</taxon>
        <taxon>Nothobranchiidae</taxon>
        <taxon>Nothobranchius</taxon>
    </lineage>
</organism>
<reference evidence="2" key="3">
    <citation type="submission" date="2025-09" db="UniProtKB">
        <authorList>
            <consortium name="Ensembl"/>
        </authorList>
    </citation>
    <scope>IDENTIFICATION</scope>
</reference>
<reference evidence="2" key="1">
    <citation type="submission" date="2014-08" db="EMBL/GenBank/DDBJ databases">
        <authorList>
            <person name="Senf B."/>
            <person name="Petzold A."/>
            <person name="Downie B.R."/>
            <person name="Koch P."/>
            <person name="Platzer M."/>
        </authorList>
    </citation>
    <scope>NUCLEOTIDE SEQUENCE [LARGE SCALE GENOMIC DNA]</scope>
    <source>
        <strain evidence="2">GRZ</strain>
    </source>
</reference>
<accession>A0A8C6LEP2</accession>
<dbReference type="Proteomes" id="UP000694548">
    <property type="component" value="Chromosome sgr02"/>
</dbReference>
<evidence type="ECO:0000313" key="2">
    <source>
        <dbReference type="Ensembl" id="ENSNFUP00015016502.1"/>
    </source>
</evidence>
<reference evidence="2" key="2">
    <citation type="submission" date="2025-08" db="UniProtKB">
        <authorList>
            <consortium name="Ensembl"/>
        </authorList>
    </citation>
    <scope>IDENTIFICATION</scope>
</reference>
<dbReference type="AlphaFoldDB" id="A0A8C6LEP2"/>